<evidence type="ECO:0000313" key="1">
    <source>
        <dbReference type="EMBL" id="AJF07065.1"/>
    </source>
</evidence>
<dbReference type="EMBL" id="CP010311">
    <property type="protein sequence ID" value="AJF07065.1"/>
    <property type="molecule type" value="Genomic_DNA"/>
</dbReference>
<proteinExistence type="predicted"/>
<dbReference type="KEGG" id="gsb:GSUB_11520"/>
<dbReference type="STRING" id="483547.GSUB_11520"/>
<dbReference type="PANTHER" id="PTHR42999">
    <property type="entry name" value="ANTIBIOTIC RESISTANCE PROTEIN MCBG"/>
    <property type="match status" value="1"/>
</dbReference>
<dbReference type="AlphaFoldDB" id="A0A0B5FSF4"/>
<dbReference type="HOGENOM" id="CLU_778130_0_0_7"/>
<dbReference type="InterPro" id="IPR052949">
    <property type="entry name" value="PA_immunity-related"/>
</dbReference>
<dbReference type="PANTHER" id="PTHR42999:SF1">
    <property type="entry name" value="PENTAPEPTIDE REPEAT-CONTAINING PROTEIN"/>
    <property type="match status" value="1"/>
</dbReference>
<keyword evidence="2" id="KW-1185">Reference proteome</keyword>
<name>A0A0B5FSF4_9BACT</name>
<evidence type="ECO:0008006" key="3">
    <source>
        <dbReference type="Google" id="ProtNLM"/>
    </source>
</evidence>
<reference evidence="1 2" key="1">
    <citation type="journal article" date="2015" name="Genome Announc.">
        <title>Genomes of Geoalkalibacter ferrihydriticus Z-0531T and Geoalkalibacter subterraneus Red1T, Two Haloalkaliphilic Metal-Reducing Deltaproteobacteria.</title>
        <authorList>
            <person name="Badalamenti J.P."/>
            <person name="Krajmalnik-Brown R."/>
            <person name="Torres C.I."/>
            <person name="Bond D.R."/>
        </authorList>
    </citation>
    <scope>NUCLEOTIDE SEQUENCE [LARGE SCALE GENOMIC DNA]</scope>
    <source>
        <strain evidence="1 2">Red1</strain>
    </source>
</reference>
<sequence length="362" mass="41335">MNVFDNDFRKNWQEYFSDVKKLNEYTNTNSVELKNLKVQDFDLEGVIFNGATFQGVTFENITAEHSKFRKTKFINCKFINCKFWEAEFTDTVFEDCEFIKSNFLQSIVINVKIINSKSIESEFDGLEGNELFIELSDFTRRSSFTDSRIPFKFKNTILSGVNMMGLDNLQSLVIEGGTLEEVNFGYSHFSDIILRRAKQGESPVRFNQASAKSITFEDVDMVRGVSLASVQAANVRISNSRMKVSFARSVIPKVSARDSEFFVFGLSEANMPHVTLVNSRIHYLSLWDGSAEEMIIQDSEINQIEGENFKGNHILWHNVTLDGEINLANAQVKDFRPTRLKRGPNLNLITTGSNLRFDFSAE</sequence>
<organism evidence="1 2">
    <name type="scientific">Geoalkalibacter subterraneus</name>
    <dbReference type="NCBI Taxonomy" id="483547"/>
    <lineage>
        <taxon>Bacteria</taxon>
        <taxon>Pseudomonadati</taxon>
        <taxon>Thermodesulfobacteriota</taxon>
        <taxon>Desulfuromonadia</taxon>
        <taxon>Desulfuromonadales</taxon>
        <taxon>Geoalkalibacteraceae</taxon>
        <taxon>Geoalkalibacter</taxon>
    </lineage>
</organism>
<dbReference type="Proteomes" id="UP000035036">
    <property type="component" value="Chromosome"/>
</dbReference>
<accession>A0A0B5FSF4</accession>
<dbReference type="SUPFAM" id="SSF141571">
    <property type="entry name" value="Pentapeptide repeat-like"/>
    <property type="match status" value="2"/>
</dbReference>
<evidence type="ECO:0000313" key="2">
    <source>
        <dbReference type="Proteomes" id="UP000035036"/>
    </source>
</evidence>
<gene>
    <name evidence="1" type="ORF">GSUB_11520</name>
</gene>
<dbReference type="Pfam" id="PF00805">
    <property type="entry name" value="Pentapeptide"/>
    <property type="match status" value="1"/>
</dbReference>
<dbReference type="Gene3D" id="2.160.20.80">
    <property type="entry name" value="E3 ubiquitin-protein ligase SopA"/>
    <property type="match status" value="2"/>
</dbReference>
<dbReference type="InterPro" id="IPR001646">
    <property type="entry name" value="5peptide_repeat"/>
</dbReference>
<protein>
    <recommendedName>
        <fullName evidence="3">Pentapeptide repeat-containing protein</fullName>
    </recommendedName>
</protein>